<dbReference type="PROSITE" id="PS01124">
    <property type="entry name" value="HTH_ARAC_FAMILY_2"/>
    <property type="match status" value="1"/>
</dbReference>
<dbReference type="Proteomes" id="UP000628669">
    <property type="component" value="Unassembled WGS sequence"/>
</dbReference>
<keyword evidence="1" id="KW-0805">Transcription regulation</keyword>
<dbReference type="InterPro" id="IPR009057">
    <property type="entry name" value="Homeodomain-like_sf"/>
</dbReference>
<feature type="domain" description="HTH araC/xylS-type" evidence="3">
    <location>
        <begin position="224"/>
        <end position="322"/>
    </location>
</feature>
<name>A0ABS1FVA8_9FLAO</name>
<keyword evidence="2" id="KW-0804">Transcription</keyword>
<comment type="caution">
    <text evidence="4">The sequence shown here is derived from an EMBL/GenBank/DDBJ whole genome shotgun (WGS) entry which is preliminary data.</text>
</comment>
<dbReference type="SMART" id="SM00342">
    <property type="entry name" value="HTH_ARAC"/>
    <property type="match status" value="1"/>
</dbReference>
<dbReference type="Gene3D" id="1.10.10.60">
    <property type="entry name" value="Homeodomain-like"/>
    <property type="match status" value="2"/>
</dbReference>
<reference evidence="5" key="1">
    <citation type="submission" date="2021-01" db="EMBL/GenBank/DDBJ databases">
        <title>Genome public.</title>
        <authorList>
            <person name="Liu C."/>
            <person name="Sun Q."/>
        </authorList>
    </citation>
    <scope>NUCLEOTIDE SEQUENCE [LARGE SCALE GENOMIC DNA]</scope>
    <source>
        <strain evidence="5">YIM B02567</strain>
    </source>
</reference>
<evidence type="ECO:0000313" key="5">
    <source>
        <dbReference type="Proteomes" id="UP000628669"/>
    </source>
</evidence>
<protein>
    <submittedName>
        <fullName evidence="4">Helix-turn-helix domain-containing protein</fullName>
    </submittedName>
</protein>
<gene>
    <name evidence="4" type="ORF">JHL15_10555</name>
</gene>
<evidence type="ECO:0000256" key="2">
    <source>
        <dbReference type="ARBA" id="ARBA00023163"/>
    </source>
</evidence>
<dbReference type="InterPro" id="IPR029062">
    <property type="entry name" value="Class_I_gatase-like"/>
</dbReference>
<evidence type="ECO:0000313" key="4">
    <source>
        <dbReference type="EMBL" id="MBK1896193.1"/>
    </source>
</evidence>
<dbReference type="InterPro" id="IPR018060">
    <property type="entry name" value="HTH_AraC"/>
</dbReference>
<organism evidence="4 5">
    <name type="scientific">Chryseobacterium paridis</name>
    <dbReference type="NCBI Taxonomy" id="2800328"/>
    <lineage>
        <taxon>Bacteria</taxon>
        <taxon>Pseudomonadati</taxon>
        <taxon>Bacteroidota</taxon>
        <taxon>Flavobacteriia</taxon>
        <taxon>Flavobacteriales</taxon>
        <taxon>Weeksellaceae</taxon>
        <taxon>Chryseobacterium group</taxon>
        <taxon>Chryseobacterium</taxon>
    </lineage>
</organism>
<dbReference type="EMBL" id="JAENHK010000010">
    <property type="protein sequence ID" value="MBK1896193.1"/>
    <property type="molecule type" value="Genomic_DNA"/>
</dbReference>
<proteinExistence type="predicted"/>
<dbReference type="SUPFAM" id="SSF46689">
    <property type="entry name" value="Homeodomain-like"/>
    <property type="match status" value="2"/>
</dbReference>
<dbReference type="RefSeq" id="WP_200245617.1">
    <property type="nucleotide sequence ID" value="NZ_JAENHK010000010.1"/>
</dbReference>
<sequence length="335" mass="37859">MKHLTILVPDVQTANSTISCIVGAYQIFTGANDYWKRIGKEPLFTIVTAGVGTEAVFINGLLSMKPQVNVSTLKKTDLILIPSLTPEFKTALEGNILLIDWLKKQYENGAEVASMCTGAFMLAASGLLEKRNCSIHWSSADNFRSLFPNVNLKTEKLITDEDGIYTNGGGFSFLNLLLYLVEKYYDRETAIHCSKIFQIEIDRQTQSAFTIFTGQKSHGDDVVIKAQKYIEDHFCEKLSVEDLSKFCSVGRRNFDRRFIKATGNTPIEYLQRVKIESAKKSFETTGKTVSEVMYEVGYSDTKAFREMFKKITGISPVHYKNKYNKNLNDSLYDKV</sequence>
<dbReference type="Gene3D" id="3.40.50.880">
    <property type="match status" value="1"/>
</dbReference>
<dbReference type="PANTHER" id="PTHR43130">
    <property type="entry name" value="ARAC-FAMILY TRANSCRIPTIONAL REGULATOR"/>
    <property type="match status" value="1"/>
</dbReference>
<dbReference type="InterPro" id="IPR002818">
    <property type="entry name" value="DJ-1/PfpI"/>
</dbReference>
<dbReference type="PANTHER" id="PTHR43130:SF3">
    <property type="entry name" value="HTH-TYPE TRANSCRIPTIONAL REGULATOR RV1931C"/>
    <property type="match status" value="1"/>
</dbReference>
<dbReference type="InterPro" id="IPR052158">
    <property type="entry name" value="INH-QAR"/>
</dbReference>
<keyword evidence="5" id="KW-1185">Reference proteome</keyword>
<evidence type="ECO:0000256" key="1">
    <source>
        <dbReference type="ARBA" id="ARBA00023015"/>
    </source>
</evidence>
<dbReference type="Pfam" id="PF12833">
    <property type="entry name" value="HTH_18"/>
    <property type="match status" value="1"/>
</dbReference>
<dbReference type="Pfam" id="PF01965">
    <property type="entry name" value="DJ-1_PfpI"/>
    <property type="match status" value="1"/>
</dbReference>
<dbReference type="SUPFAM" id="SSF52317">
    <property type="entry name" value="Class I glutamine amidotransferase-like"/>
    <property type="match status" value="1"/>
</dbReference>
<evidence type="ECO:0000259" key="3">
    <source>
        <dbReference type="PROSITE" id="PS01124"/>
    </source>
</evidence>
<accession>A0ABS1FVA8</accession>